<keyword evidence="2" id="KW-0547">Nucleotide-binding</keyword>
<evidence type="ECO:0000313" key="5">
    <source>
        <dbReference type="EMBL" id="PJC23658.1"/>
    </source>
</evidence>
<comment type="caution">
    <text evidence="5">The sequence shown here is derived from an EMBL/GenBank/DDBJ whole genome shotgun (WGS) entry which is preliminary data.</text>
</comment>
<dbReference type="AlphaFoldDB" id="A0A2M8ELQ3"/>
<protein>
    <submittedName>
        <fullName evidence="5">Fe-S cluster assembly ATPase SufC</fullName>
    </submittedName>
</protein>
<reference evidence="6" key="1">
    <citation type="submission" date="2017-09" db="EMBL/GenBank/DDBJ databases">
        <title>Depth-based differentiation of microbial function through sediment-hosted aquifers and enrichment of novel symbionts in the deep terrestrial subsurface.</title>
        <authorList>
            <person name="Probst A.J."/>
            <person name="Ladd B."/>
            <person name="Jarett J.K."/>
            <person name="Geller-Mcgrath D.E."/>
            <person name="Sieber C.M.K."/>
            <person name="Emerson J.B."/>
            <person name="Anantharaman K."/>
            <person name="Thomas B.C."/>
            <person name="Malmstrom R."/>
            <person name="Stieglmeier M."/>
            <person name="Klingl A."/>
            <person name="Woyke T."/>
            <person name="Ryan C.M."/>
            <person name="Banfield J.F."/>
        </authorList>
    </citation>
    <scope>NUCLEOTIDE SEQUENCE [LARGE SCALE GENOMIC DNA]</scope>
</reference>
<dbReference type="EMBL" id="PFSJ01000018">
    <property type="protein sequence ID" value="PJC23658.1"/>
    <property type="molecule type" value="Genomic_DNA"/>
</dbReference>
<dbReference type="PANTHER" id="PTHR43204:SF1">
    <property type="entry name" value="ABC TRANSPORTER I FAMILY MEMBER 6, CHLOROPLASTIC"/>
    <property type="match status" value="1"/>
</dbReference>
<dbReference type="PANTHER" id="PTHR43204">
    <property type="entry name" value="ABC TRANSPORTER I FAMILY MEMBER 6, CHLOROPLASTIC"/>
    <property type="match status" value="1"/>
</dbReference>
<sequence length="249" mass="27827">MLEIKDLKVKRDNKEILKGVDLVIKQGEIHALMGPNGSGKSTLAATLMGHPDIEVSKDSEILIDGKNLSEMTPDQRAMAGLFLAFQYPIEIPGVPFLEFLRVSYNSIMKDRIGESFRPLSPYKFKQLASEKMKILKMDESFLERNLNEGFSGGEKKKAEILQMSILEPKYAILDETDSGLDVSALKIVAKGAKKLSEEFNIGILVITHYKRILEYLKPSYVHLLINGVIQKSGGYDLAESLDQEGYEDA</sequence>
<dbReference type="GO" id="GO:0005524">
    <property type="term" value="F:ATP binding"/>
    <property type="evidence" value="ECO:0007669"/>
    <property type="project" value="UniProtKB-KW"/>
</dbReference>
<name>A0A2M8ELQ3_UNCKA</name>
<feature type="domain" description="ABC transporter" evidence="4">
    <location>
        <begin position="2"/>
        <end position="249"/>
    </location>
</feature>
<comment type="similarity">
    <text evidence="1">Belongs to the ABC transporter superfamily. Ycf16 family.</text>
</comment>
<proteinExistence type="inferred from homology"/>
<dbReference type="PROSITE" id="PS00211">
    <property type="entry name" value="ABC_TRANSPORTER_1"/>
    <property type="match status" value="1"/>
</dbReference>
<evidence type="ECO:0000256" key="2">
    <source>
        <dbReference type="ARBA" id="ARBA00022741"/>
    </source>
</evidence>
<dbReference type="NCBIfam" id="TIGR01978">
    <property type="entry name" value="sufC"/>
    <property type="match status" value="1"/>
</dbReference>
<gene>
    <name evidence="5" type="primary">sufC</name>
    <name evidence="5" type="ORF">CO058_02180</name>
</gene>
<dbReference type="Proteomes" id="UP000229756">
    <property type="component" value="Unassembled WGS sequence"/>
</dbReference>
<dbReference type="Pfam" id="PF00005">
    <property type="entry name" value="ABC_tran"/>
    <property type="match status" value="1"/>
</dbReference>
<organism evidence="5 6">
    <name type="scientific">candidate division WWE3 bacterium CG_4_9_14_0_2_um_filter_35_11</name>
    <dbReference type="NCBI Taxonomy" id="1975077"/>
    <lineage>
        <taxon>Bacteria</taxon>
        <taxon>Katanobacteria</taxon>
    </lineage>
</organism>
<dbReference type="PROSITE" id="PS50893">
    <property type="entry name" value="ABC_TRANSPORTER_2"/>
    <property type="match status" value="1"/>
</dbReference>
<evidence type="ECO:0000259" key="4">
    <source>
        <dbReference type="PROSITE" id="PS50893"/>
    </source>
</evidence>
<evidence type="ECO:0000256" key="1">
    <source>
        <dbReference type="ARBA" id="ARBA00006216"/>
    </source>
</evidence>
<dbReference type="SUPFAM" id="SSF52540">
    <property type="entry name" value="P-loop containing nucleoside triphosphate hydrolases"/>
    <property type="match status" value="1"/>
</dbReference>
<dbReference type="InterPro" id="IPR010230">
    <property type="entry name" value="FeS-cluster_ATPase_SufC"/>
</dbReference>
<evidence type="ECO:0000256" key="3">
    <source>
        <dbReference type="ARBA" id="ARBA00022840"/>
    </source>
</evidence>
<keyword evidence="3" id="KW-0067">ATP-binding</keyword>
<dbReference type="InterPro" id="IPR003439">
    <property type="entry name" value="ABC_transporter-like_ATP-bd"/>
</dbReference>
<dbReference type="Gene3D" id="3.40.50.300">
    <property type="entry name" value="P-loop containing nucleotide triphosphate hydrolases"/>
    <property type="match status" value="1"/>
</dbReference>
<accession>A0A2M8ELQ3</accession>
<dbReference type="InterPro" id="IPR027417">
    <property type="entry name" value="P-loop_NTPase"/>
</dbReference>
<dbReference type="CDD" id="cd03217">
    <property type="entry name" value="ABC_FeS_Assembly"/>
    <property type="match status" value="1"/>
</dbReference>
<dbReference type="InterPro" id="IPR017871">
    <property type="entry name" value="ABC_transporter-like_CS"/>
</dbReference>
<dbReference type="GO" id="GO:0016887">
    <property type="term" value="F:ATP hydrolysis activity"/>
    <property type="evidence" value="ECO:0007669"/>
    <property type="project" value="InterPro"/>
</dbReference>
<evidence type="ECO:0000313" key="6">
    <source>
        <dbReference type="Proteomes" id="UP000229756"/>
    </source>
</evidence>